<proteinExistence type="predicted"/>
<dbReference type="GO" id="GO:0003677">
    <property type="term" value="F:DNA binding"/>
    <property type="evidence" value="ECO:0007669"/>
    <property type="project" value="InterPro"/>
</dbReference>
<dbReference type="Gene3D" id="1.10.10.10">
    <property type="entry name" value="Winged helix-like DNA-binding domain superfamily/Winged helix DNA-binding domain"/>
    <property type="match status" value="1"/>
</dbReference>
<dbReference type="AlphaFoldDB" id="A0AAV8VRF2"/>
<feature type="domain" description="H15" evidence="2">
    <location>
        <begin position="13"/>
        <end position="76"/>
    </location>
</feature>
<dbReference type="InterPro" id="IPR005818">
    <property type="entry name" value="Histone_H1/H5_H15"/>
</dbReference>
<feature type="compositionally biased region" description="Polar residues" evidence="1">
    <location>
        <begin position="248"/>
        <end position="257"/>
    </location>
</feature>
<accession>A0AAV8VRF2</accession>
<reference evidence="3 4" key="1">
    <citation type="journal article" date="2023" name="Insect Mol. Biol.">
        <title>Genome sequencing provides insights into the evolution of gene families encoding plant cell wall-degrading enzymes in longhorned beetles.</title>
        <authorList>
            <person name="Shin N.R."/>
            <person name="Okamura Y."/>
            <person name="Kirsch R."/>
            <person name="Pauchet Y."/>
        </authorList>
    </citation>
    <scope>NUCLEOTIDE SEQUENCE [LARGE SCALE GENOMIC DNA]</scope>
    <source>
        <strain evidence="3">EAD_L_NR</strain>
    </source>
</reference>
<keyword evidence="4" id="KW-1185">Reference proteome</keyword>
<dbReference type="GO" id="GO:0000786">
    <property type="term" value="C:nucleosome"/>
    <property type="evidence" value="ECO:0007669"/>
    <property type="project" value="InterPro"/>
</dbReference>
<evidence type="ECO:0000313" key="3">
    <source>
        <dbReference type="EMBL" id="KAJ8916838.1"/>
    </source>
</evidence>
<feature type="compositionally biased region" description="Basic residues" evidence="1">
    <location>
        <begin position="103"/>
        <end position="121"/>
    </location>
</feature>
<dbReference type="Pfam" id="PF00538">
    <property type="entry name" value="Linker_histone"/>
    <property type="match status" value="1"/>
</dbReference>
<comment type="caution">
    <text evidence="3">The sequence shown here is derived from an EMBL/GenBank/DDBJ whole genome shotgun (WGS) entry which is preliminary data.</text>
</comment>
<feature type="compositionally biased region" description="Basic residues" evidence="1">
    <location>
        <begin position="149"/>
        <end position="164"/>
    </location>
</feature>
<feature type="compositionally biased region" description="Basic and acidic residues" evidence="1">
    <location>
        <begin position="194"/>
        <end position="232"/>
    </location>
</feature>
<name>A0AAV8VRF2_9CUCU</name>
<evidence type="ECO:0000313" key="4">
    <source>
        <dbReference type="Proteomes" id="UP001159042"/>
    </source>
</evidence>
<organism evidence="3 4">
    <name type="scientific">Exocentrus adspersus</name>
    <dbReference type="NCBI Taxonomy" id="1586481"/>
    <lineage>
        <taxon>Eukaryota</taxon>
        <taxon>Metazoa</taxon>
        <taxon>Ecdysozoa</taxon>
        <taxon>Arthropoda</taxon>
        <taxon>Hexapoda</taxon>
        <taxon>Insecta</taxon>
        <taxon>Pterygota</taxon>
        <taxon>Neoptera</taxon>
        <taxon>Endopterygota</taxon>
        <taxon>Coleoptera</taxon>
        <taxon>Polyphaga</taxon>
        <taxon>Cucujiformia</taxon>
        <taxon>Chrysomeloidea</taxon>
        <taxon>Cerambycidae</taxon>
        <taxon>Lamiinae</taxon>
        <taxon>Acanthocinini</taxon>
        <taxon>Exocentrus</taxon>
    </lineage>
</organism>
<dbReference type="SUPFAM" id="SSF46785">
    <property type="entry name" value="Winged helix' DNA-binding domain"/>
    <property type="match status" value="1"/>
</dbReference>
<sequence>MKGGGNDRRLLTAVMEAIAELKEGHGSTQKRIIERVQDLLTTNNLSFKNPAAHIRKALMQGVQTGLIKHKGGKFKLGLDSKDYAIFKSFQKRKTRKELPVKELRRRRRRRRGRRRRRRRRSMDRSPDDVSASRSGSGTATETPEPTDRSRRRRRRRRRGRRRTAERKWSDTESGHEGSQNKEVRPSVSDENAEDQSKNERDRDKDRDRERDKDRDRNRSSDDEQCDEMKYPYEEDNDDPSCGHPQCLCNLNQEMKNK</sequence>
<dbReference type="Proteomes" id="UP001159042">
    <property type="component" value="Unassembled WGS sequence"/>
</dbReference>
<protein>
    <recommendedName>
        <fullName evidence="2">H15 domain-containing protein</fullName>
    </recommendedName>
</protein>
<feature type="compositionally biased region" description="Polar residues" evidence="1">
    <location>
        <begin position="131"/>
        <end position="143"/>
    </location>
</feature>
<evidence type="ECO:0000256" key="1">
    <source>
        <dbReference type="SAM" id="MobiDB-lite"/>
    </source>
</evidence>
<feature type="compositionally biased region" description="Basic and acidic residues" evidence="1">
    <location>
        <begin position="165"/>
        <end position="184"/>
    </location>
</feature>
<dbReference type="InterPro" id="IPR036390">
    <property type="entry name" value="WH_DNA-bd_sf"/>
</dbReference>
<gene>
    <name evidence="3" type="ORF">NQ315_005845</name>
</gene>
<dbReference type="EMBL" id="JANEYG010000039">
    <property type="protein sequence ID" value="KAJ8916838.1"/>
    <property type="molecule type" value="Genomic_DNA"/>
</dbReference>
<evidence type="ECO:0000259" key="2">
    <source>
        <dbReference type="Pfam" id="PF00538"/>
    </source>
</evidence>
<feature type="region of interest" description="Disordered" evidence="1">
    <location>
        <begin position="96"/>
        <end position="257"/>
    </location>
</feature>
<dbReference type="GO" id="GO:0006334">
    <property type="term" value="P:nucleosome assembly"/>
    <property type="evidence" value="ECO:0007669"/>
    <property type="project" value="InterPro"/>
</dbReference>
<dbReference type="InterPro" id="IPR036388">
    <property type="entry name" value="WH-like_DNA-bd_sf"/>
</dbReference>